<dbReference type="Proteomes" id="UP000019116">
    <property type="component" value="Chromosome Un"/>
</dbReference>
<sequence length="359" mass="39916">MAGEEEVQVVESCFVTPAADTPRKTLWLSALDLMLANKGYTPLVHFYRRCPGTETTDFFNGTKLKTALGMALVGFYHGQPPQGGRRRQVRDRLQQQGHAFLLARSQLTIDDFSNLKPSPRLRRLFVPQILPAEVCATQVTFFKCGGVAFGTAVHHGTMDGISAFHFFQTWSTFSRDGDRAVINLSQPSGPVINEVFTLRKDQLSTLKRICGASGVSTFSAMSAHLWQCIVADEACGIASGDLAYIAHRIKDTLGQVDDELVRSAVDYLELDQAKRDNSPAIGNLLATDMRVVSWLGMPLYDVDFSWGKPLAMLRAQSNRGGFAHLIDRAHIVMCIDATIHKEFKRLLYAKFESMVYSKF</sequence>
<dbReference type="InterPro" id="IPR023213">
    <property type="entry name" value="CAT-like_dom_sf"/>
</dbReference>
<keyword evidence="2" id="KW-0808">Transferase</keyword>
<dbReference type="InterPro" id="IPR050317">
    <property type="entry name" value="Plant_Fungal_Acyltransferase"/>
</dbReference>
<dbReference type="Gramene" id="TraesCAD_scaffold_000932_01G000400.1">
    <property type="protein sequence ID" value="TraesCAD_scaffold_000932_01G000400.1"/>
    <property type="gene ID" value="TraesCAD_scaffold_000932_01G000400"/>
</dbReference>
<dbReference type="SMR" id="A0A3B6U5C1"/>
<dbReference type="EnsemblPlants" id="TraesCSU02G078800.1">
    <property type="protein sequence ID" value="TraesCSU02G078800.1"/>
    <property type="gene ID" value="TraesCSU02G078800"/>
</dbReference>
<organism evidence="4">
    <name type="scientific">Triticum aestivum</name>
    <name type="common">Wheat</name>
    <dbReference type="NCBI Taxonomy" id="4565"/>
    <lineage>
        <taxon>Eukaryota</taxon>
        <taxon>Viridiplantae</taxon>
        <taxon>Streptophyta</taxon>
        <taxon>Embryophyta</taxon>
        <taxon>Tracheophyta</taxon>
        <taxon>Spermatophyta</taxon>
        <taxon>Magnoliopsida</taxon>
        <taxon>Liliopsida</taxon>
        <taxon>Poales</taxon>
        <taxon>Poaceae</taxon>
        <taxon>BOP clade</taxon>
        <taxon>Pooideae</taxon>
        <taxon>Triticodae</taxon>
        <taxon>Triticeae</taxon>
        <taxon>Triticinae</taxon>
        <taxon>Triticum</taxon>
    </lineage>
</organism>
<dbReference type="Gramene" id="TraesCSU02G078800.1">
    <property type="protein sequence ID" value="TraesCSU02G078800.1"/>
    <property type="gene ID" value="TraesCSU02G078800"/>
</dbReference>
<dbReference type="PANTHER" id="PTHR31642">
    <property type="entry name" value="TRICHOTHECENE 3-O-ACETYLTRANSFERASE"/>
    <property type="match status" value="1"/>
</dbReference>
<dbReference type="AlphaFoldDB" id="A0A3B6U5C1"/>
<evidence type="ECO:0000256" key="1">
    <source>
        <dbReference type="ARBA" id="ARBA00009861"/>
    </source>
</evidence>
<reference evidence="4" key="1">
    <citation type="submission" date="2018-08" db="EMBL/GenBank/DDBJ databases">
        <authorList>
            <person name="Rossello M."/>
        </authorList>
    </citation>
    <scope>NUCLEOTIDE SEQUENCE [LARGE SCALE GENOMIC DNA]</scope>
    <source>
        <strain evidence="4">cv. Chinese Spring</strain>
    </source>
</reference>
<dbReference type="STRING" id="4565.A0A3B6U5C1"/>
<dbReference type="Gene3D" id="3.30.559.10">
    <property type="entry name" value="Chloramphenicol acetyltransferase-like domain"/>
    <property type="match status" value="3"/>
</dbReference>
<evidence type="ECO:0000256" key="2">
    <source>
        <dbReference type="ARBA" id="ARBA00022679"/>
    </source>
</evidence>
<comment type="similarity">
    <text evidence="1">Belongs to the plant acyltransferase family.</text>
</comment>
<keyword evidence="3" id="KW-0012">Acyltransferase</keyword>
<name>A0A3B6U5C1_WHEAT</name>
<evidence type="ECO:0000313" key="4">
    <source>
        <dbReference type="EnsemblPlants" id="TraesCSU02G078800.1"/>
    </source>
</evidence>
<reference evidence="4" key="2">
    <citation type="submission" date="2018-10" db="UniProtKB">
        <authorList>
            <consortium name="EnsemblPlants"/>
        </authorList>
    </citation>
    <scope>IDENTIFICATION</scope>
</reference>
<proteinExistence type="inferred from homology"/>
<dbReference type="PANTHER" id="PTHR31642:SF239">
    <property type="entry name" value="NPH3 DOMAIN-CONTAINING PROTEIN"/>
    <property type="match status" value="1"/>
</dbReference>
<dbReference type="GO" id="GO:0016747">
    <property type="term" value="F:acyltransferase activity, transferring groups other than amino-acyl groups"/>
    <property type="evidence" value="ECO:0000318"/>
    <property type="project" value="GO_Central"/>
</dbReference>
<accession>A0A3B6U5C1</accession>
<protein>
    <submittedName>
        <fullName evidence="4">Uncharacterized protein</fullName>
    </submittedName>
</protein>
<dbReference type="OrthoDB" id="626035at2759"/>
<dbReference type="Pfam" id="PF02458">
    <property type="entry name" value="Transferase"/>
    <property type="match status" value="2"/>
</dbReference>
<keyword evidence="5" id="KW-1185">Reference proteome</keyword>
<evidence type="ECO:0000313" key="5">
    <source>
        <dbReference type="Proteomes" id="UP000019116"/>
    </source>
</evidence>
<dbReference type="Gramene" id="TraesCSU03G0080400.1">
    <property type="protein sequence ID" value="TraesCSU03G0080400.1.CDS"/>
    <property type="gene ID" value="TraesCSU03G0080400"/>
</dbReference>
<evidence type="ECO:0000256" key="3">
    <source>
        <dbReference type="ARBA" id="ARBA00023315"/>
    </source>
</evidence>